<dbReference type="OrthoDB" id="1682640at2"/>
<comment type="cofactor">
    <cofactor evidence="1">
        <name>Mg(2+)</name>
        <dbReference type="ChEBI" id="CHEBI:18420"/>
    </cofactor>
</comment>
<evidence type="ECO:0000256" key="1">
    <source>
        <dbReference type="ARBA" id="ARBA00001946"/>
    </source>
</evidence>
<feature type="domain" description="VRR-NUC" evidence="4">
    <location>
        <begin position="1"/>
        <end position="86"/>
    </location>
</feature>
<dbReference type="Pfam" id="PF08774">
    <property type="entry name" value="VRR_NUC"/>
    <property type="match status" value="1"/>
</dbReference>
<name>A0A1M6S0Z1_9CLOT</name>
<proteinExistence type="predicted"/>
<dbReference type="InterPro" id="IPR011856">
    <property type="entry name" value="tRNA_endonuc-like_dom_sf"/>
</dbReference>
<dbReference type="InterPro" id="IPR014883">
    <property type="entry name" value="VRR_NUC"/>
</dbReference>
<dbReference type="STRING" id="1121302.SAMN02745163_03722"/>
<keyword evidence="2" id="KW-0540">Nuclease</keyword>
<evidence type="ECO:0000256" key="2">
    <source>
        <dbReference type="ARBA" id="ARBA00022722"/>
    </source>
</evidence>
<evidence type="ECO:0000313" key="5">
    <source>
        <dbReference type="EMBL" id="SHK38340.1"/>
    </source>
</evidence>
<gene>
    <name evidence="5" type="ORF">SAMN02745163_03722</name>
</gene>
<dbReference type="Proteomes" id="UP000184310">
    <property type="component" value="Unassembled WGS sequence"/>
</dbReference>
<dbReference type="AlphaFoldDB" id="A0A1M6S0Z1"/>
<dbReference type="SUPFAM" id="SSF52980">
    <property type="entry name" value="Restriction endonuclease-like"/>
    <property type="match status" value="1"/>
</dbReference>
<dbReference type="SMART" id="SM00990">
    <property type="entry name" value="VRR_NUC"/>
    <property type="match status" value="1"/>
</dbReference>
<dbReference type="GO" id="GO:0004518">
    <property type="term" value="F:nuclease activity"/>
    <property type="evidence" value="ECO:0007669"/>
    <property type="project" value="UniProtKB-KW"/>
</dbReference>
<keyword evidence="6" id="KW-1185">Reference proteome</keyword>
<accession>A0A1M6S0Z1</accession>
<dbReference type="RefSeq" id="WP_072991553.1">
    <property type="nucleotide sequence ID" value="NZ_FQZB01000016.1"/>
</dbReference>
<dbReference type="EMBL" id="FQZB01000016">
    <property type="protein sequence ID" value="SHK38340.1"/>
    <property type="molecule type" value="Genomic_DNA"/>
</dbReference>
<reference evidence="5 6" key="1">
    <citation type="submission" date="2016-11" db="EMBL/GenBank/DDBJ databases">
        <authorList>
            <person name="Jaros S."/>
            <person name="Januszkiewicz K."/>
            <person name="Wedrychowicz H."/>
        </authorList>
    </citation>
    <scope>NUCLEOTIDE SEQUENCE [LARGE SCALE GENOMIC DNA]</scope>
    <source>
        <strain evidence="5 6">DSM 21758</strain>
    </source>
</reference>
<dbReference type="GO" id="GO:0016788">
    <property type="term" value="F:hydrolase activity, acting on ester bonds"/>
    <property type="evidence" value="ECO:0007669"/>
    <property type="project" value="InterPro"/>
</dbReference>
<evidence type="ECO:0000256" key="3">
    <source>
        <dbReference type="ARBA" id="ARBA00022801"/>
    </source>
</evidence>
<keyword evidence="3" id="KW-0378">Hydrolase</keyword>
<dbReference type="Gene3D" id="3.40.1350.10">
    <property type="match status" value="1"/>
</dbReference>
<evidence type="ECO:0000313" key="6">
    <source>
        <dbReference type="Proteomes" id="UP000184310"/>
    </source>
</evidence>
<sequence>MTVGPEKQFENEIKKFLDKLPKTWYFKFWAGPYSKSGIPDIIGVVNGRFIALEVKADSGRASELQKRNIRLIEQCGGFARIVYPKDFERLKKELMELCES</sequence>
<evidence type="ECO:0000259" key="4">
    <source>
        <dbReference type="SMART" id="SM00990"/>
    </source>
</evidence>
<organism evidence="5 6">
    <name type="scientific">Clostridium cavendishii DSM 21758</name>
    <dbReference type="NCBI Taxonomy" id="1121302"/>
    <lineage>
        <taxon>Bacteria</taxon>
        <taxon>Bacillati</taxon>
        <taxon>Bacillota</taxon>
        <taxon>Clostridia</taxon>
        <taxon>Eubacteriales</taxon>
        <taxon>Clostridiaceae</taxon>
        <taxon>Clostridium</taxon>
    </lineage>
</organism>
<dbReference type="InterPro" id="IPR011335">
    <property type="entry name" value="Restrct_endonuc-II-like"/>
</dbReference>
<dbReference type="GO" id="GO:0003676">
    <property type="term" value="F:nucleic acid binding"/>
    <property type="evidence" value="ECO:0007669"/>
    <property type="project" value="InterPro"/>
</dbReference>
<protein>
    <submittedName>
        <fullName evidence="5">VRR-NUC domain-containing protein</fullName>
    </submittedName>
</protein>